<sequence>ITCSYVFTEDDDYDTLGAEKALCCPDCGREDFITVETIIKQRDALLAAREDIRSPDDIAEYERWAVGMISKPYLRVYRNQFNKLLGFLRGLRHQSEKAKAAIKQCE</sequence>
<organism evidence="1">
    <name type="scientific">marine sediment metagenome</name>
    <dbReference type="NCBI Taxonomy" id="412755"/>
    <lineage>
        <taxon>unclassified sequences</taxon>
        <taxon>metagenomes</taxon>
        <taxon>ecological metagenomes</taxon>
    </lineage>
</organism>
<comment type="caution">
    <text evidence="1">The sequence shown here is derived from an EMBL/GenBank/DDBJ whole genome shotgun (WGS) entry which is preliminary data.</text>
</comment>
<accession>A0A0F8Z6I3</accession>
<name>A0A0F8Z6I3_9ZZZZ</name>
<dbReference type="EMBL" id="LAZR01062208">
    <property type="protein sequence ID" value="KKK62004.1"/>
    <property type="molecule type" value="Genomic_DNA"/>
</dbReference>
<reference evidence="1" key="1">
    <citation type="journal article" date="2015" name="Nature">
        <title>Complex archaea that bridge the gap between prokaryotes and eukaryotes.</title>
        <authorList>
            <person name="Spang A."/>
            <person name="Saw J.H."/>
            <person name="Jorgensen S.L."/>
            <person name="Zaremba-Niedzwiedzka K."/>
            <person name="Martijn J."/>
            <person name="Lind A.E."/>
            <person name="van Eijk R."/>
            <person name="Schleper C."/>
            <person name="Guy L."/>
            <person name="Ettema T.J."/>
        </authorList>
    </citation>
    <scope>NUCLEOTIDE SEQUENCE</scope>
</reference>
<protein>
    <submittedName>
        <fullName evidence="1">Uncharacterized protein</fullName>
    </submittedName>
</protein>
<dbReference type="AlphaFoldDB" id="A0A0F8Z6I3"/>
<proteinExistence type="predicted"/>
<feature type="non-terminal residue" evidence="1">
    <location>
        <position position="1"/>
    </location>
</feature>
<evidence type="ECO:0000313" key="1">
    <source>
        <dbReference type="EMBL" id="KKK62004.1"/>
    </source>
</evidence>
<gene>
    <name evidence="1" type="ORF">LCGC14_3008640</name>
</gene>